<proteinExistence type="predicted"/>
<keyword evidence="3" id="KW-1185">Reference proteome</keyword>
<keyword evidence="1" id="KW-1133">Transmembrane helix</keyword>
<protein>
    <recommendedName>
        <fullName evidence="4">Type IV pilus biogenesis protein PilO</fullName>
    </recommendedName>
</protein>
<gene>
    <name evidence="2" type="ORF">NSPZN2_90052</name>
</gene>
<reference evidence="2 3" key="1">
    <citation type="submission" date="2021-02" db="EMBL/GenBank/DDBJ databases">
        <authorList>
            <person name="Han P."/>
        </authorList>
    </citation>
    <scope>NUCLEOTIDE SEQUENCE [LARGE SCALE GENOMIC DNA]</scope>
    <source>
        <strain evidence="2">Candidatus Nitrospira sp. ZN2</strain>
    </source>
</reference>
<accession>A0ABM8SER0</accession>
<dbReference type="InterPro" id="IPR007445">
    <property type="entry name" value="PilO"/>
</dbReference>
<dbReference type="Proteomes" id="UP000675880">
    <property type="component" value="Unassembled WGS sequence"/>
</dbReference>
<evidence type="ECO:0000313" key="3">
    <source>
        <dbReference type="Proteomes" id="UP000675880"/>
    </source>
</evidence>
<name>A0ABM8SER0_9BACT</name>
<keyword evidence="1" id="KW-0472">Membrane</keyword>
<dbReference type="Pfam" id="PF04350">
    <property type="entry name" value="PilO"/>
    <property type="match status" value="1"/>
</dbReference>
<dbReference type="Gene3D" id="3.30.70.60">
    <property type="match status" value="1"/>
</dbReference>
<feature type="transmembrane region" description="Helical" evidence="1">
    <location>
        <begin position="20"/>
        <end position="41"/>
    </location>
</feature>
<evidence type="ECO:0000313" key="2">
    <source>
        <dbReference type="EMBL" id="CAE6805107.1"/>
    </source>
</evidence>
<evidence type="ECO:0008006" key="4">
    <source>
        <dbReference type="Google" id="ProtNLM"/>
    </source>
</evidence>
<sequence length="190" mass="21721">MFPGLDRLQLTWRQPYAPILPWIAFVAGLFVLSYGIHVLVLGATEEEQVRLESEWVKARQQLNRHKEAKKAKADLQRVWAVLPLFRDFAPLALGVTEEAKRDQVTLPALSYKTEKTSVPDASKAVLQGTVTGRYEDLRRFLYNLESAEELLFIEDLNLVRSGNVQDQQLTFNIRISTYLRGEHLQSPTTP</sequence>
<keyword evidence="1" id="KW-0812">Transmembrane</keyword>
<comment type="caution">
    <text evidence="2">The sequence shown here is derived from an EMBL/GenBank/DDBJ whole genome shotgun (WGS) entry which is preliminary data.</text>
</comment>
<dbReference type="InterPro" id="IPR014717">
    <property type="entry name" value="Transl_elong_EF1B/ribsomal_bS6"/>
</dbReference>
<dbReference type="EMBL" id="CAJNBJ010000022">
    <property type="protein sequence ID" value="CAE6805107.1"/>
    <property type="molecule type" value="Genomic_DNA"/>
</dbReference>
<evidence type="ECO:0000256" key="1">
    <source>
        <dbReference type="SAM" id="Phobius"/>
    </source>
</evidence>
<organism evidence="2 3">
    <name type="scientific">Nitrospira defluvii</name>
    <dbReference type="NCBI Taxonomy" id="330214"/>
    <lineage>
        <taxon>Bacteria</taxon>
        <taxon>Pseudomonadati</taxon>
        <taxon>Nitrospirota</taxon>
        <taxon>Nitrospiria</taxon>
        <taxon>Nitrospirales</taxon>
        <taxon>Nitrospiraceae</taxon>
        <taxon>Nitrospira</taxon>
    </lineage>
</organism>